<dbReference type="GO" id="GO:0016787">
    <property type="term" value="F:hydrolase activity"/>
    <property type="evidence" value="ECO:0007669"/>
    <property type="project" value="UniProtKB-KW"/>
</dbReference>
<feature type="signal peptide" evidence="1">
    <location>
        <begin position="1"/>
        <end position="18"/>
    </location>
</feature>
<dbReference type="InterPro" id="IPR051532">
    <property type="entry name" value="Ester_Hydrolysis_Enzymes"/>
</dbReference>
<dbReference type="CDD" id="cd01834">
    <property type="entry name" value="SGNH_hydrolase_like_2"/>
    <property type="match status" value="1"/>
</dbReference>
<dbReference type="PROSITE" id="PS01098">
    <property type="entry name" value="LIPASE_GDSL_SER"/>
    <property type="match status" value="1"/>
</dbReference>
<dbReference type="InterPro" id="IPR008265">
    <property type="entry name" value="Lipase_GDSL_AS"/>
</dbReference>
<dbReference type="EMBL" id="JASHIF010000002">
    <property type="protein sequence ID" value="MDI9858090.1"/>
    <property type="molecule type" value="Genomic_DNA"/>
</dbReference>
<dbReference type="PANTHER" id="PTHR30383">
    <property type="entry name" value="THIOESTERASE 1/PROTEASE 1/LYSOPHOSPHOLIPASE L1"/>
    <property type="match status" value="1"/>
</dbReference>
<protein>
    <submittedName>
        <fullName evidence="3">SGNH/GDSL hydrolase family protein</fullName>
        <ecNumber evidence="3">3.1.-.-</ecNumber>
    </submittedName>
</protein>
<dbReference type="EC" id="3.1.-.-" evidence="3"/>
<evidence type="ECO:0000313" key="3">
    <source>
        <dbReference type="EMBL" id="MDI9858090.1"/>
    </source>
</evidence>
<proteinExistence type="predicted"/>
<dbReference type="InterPro" id="IPR013830">
    <property type="entry name" value="SGNH_hydro"/>
</dbReference>
<evidence type="ECO:0000313" key="4">
    <source>
        <dbReference type="Proteomes" id="UP001236507"/>
    </source>
</evidence>
<dbReference type="Proteomes" id="UP001236507">
    <property type="component" value="Unassembled WGS sequence"/>
</dbReference>
<gene>
    <name evidence="3" type="ORF">QM524_02600</name>
</gene>
<keyword evidence="1" id="KW-0732">Signal</keyword>
<dbReference type="Pfam" id="PF13472">
    <property type="entry name" value="Lipase_GDSL_2"/>
    <property type="match status" value="1"/>
</dbReference>
<keyword evidence="4" id="KW-1185">Reference proteome</keyword>
<evidence type="ECO:0000259" key="2">
    <source>
        <dbReference type="Pfam" id="PF13472"/>
    </source>
</evidence>
<keyword evidence="3" id="KW-0378">Hydrolase</keyword>
<evidence type="ECO:0000256" key="1">
    <source>
        <dbReference type="SAM" id="SignalP"/>
    </source>
</evidence>
<dbReference type="InterPro" id="IPR036514">
    <property type="entry name" value="SGNH_hydro_sf"/>
</dbReference>
<feature type="chain" id="PRO_5045841125" evidence="1">
    <location>
        <begin position="19"/>
        <end position="222"/>
    </location>
</feature>
<name>A0ABT6Y3F9_9BACT</name>
<dbReference type="SUPFAM" id="SSF52266">
    <property type="entry name" value="SGNH hydrolase"/>
    <property type="match status" value="1"/>
</dbReference>
<sequence length="222" mass="24321">MRKTIFALLTVLALASFVADKPKKVIFFGDSITQAGVKPNGYITRIGELLTGKNLGSKYELIGAGIGGNKVYDLYLRLESDVLEKKPDAVFIYVGVNDVWHKTTSGTGTDPDKFVRFYQALIDKIKASGAKVVLCTPAVIGEKNDFSNPQDGDMNHYSNLIRKLAEKNSLPLVDLRKAFLAYDLANNPSNKDSGVLTTDRVHLNDLGNNTVAELMLAELLKL</sequence>
<comment type="caution">
    <text evidence="3">The sequence shown here is derived from an EMBL/GenBank/DDBJ whole genome shotgun (WGS) entry which is preliminary data.</text>
</comment>
<organism evidence="3 4">
    <name type="scientific">Flectobacillus roseus</name>
    <dbReference type="NCBI Taxonomy" id="502259"/>
    <lineage>
        <taxon>Bacteria</taxon>
        <taxon>Pseudomonadati</taxon>
        <taxon>Bacteroidota</taxon>
        <taxon>Cytophagia</taxon>
        <taxon>Cytophagales</taxon>
        <taxon>Flectobacillaceae</taxon>
        <taxon>Flectobacillus</taxon>
    </lineage>
</organism>
<feature type="domain" description="SGNH hydrolase-type esterase" evidence="2">
    <location>
        <begin position="27"/>
        <end position="208"/>
    </location>
</feature>
<reference evidence="3 4" key="1">
    <citation type="submission" date="2023-05" db="EMBL/GenBank/DDBJ databases">
        <title>Novel species of genus Flectobacillus isolated from stream in China.</title>
        <authorList>
            <person name="Lu H."/>
        </authorList>
    </citation>
    <scope>NUCLEOTIDE SEQUENCE [LARGE SCALE GENOMIC DNA]</scope>
    <source>
        <strain evidence="3 4">KCTC 42575</strain>
    </source>
</reference>
<dbReference type="Gene3D" id="3.40.50.1110">
    <property type="entry name" value="SGNH hydrolase"/>
    <property type="match status" value="1"/>
</dbReference>
<accession>A0ABT6Y3F9</accession>
<dbReference type="PANTHER" id="PTHR30383:SF5">
    <property type="entry name" value="SGNH HYDROLASE-TYPE ESTERASE DOMAIN-CONTAINING PROTEIN"/>
    <property type="match status" value="1"/>
</dbReference>
<dbReference type="RefSeq" id="WP_283343353.1">
    <property type="nucleotide sequence ID" value="NZ_JASHIF010000002.1"/>
</dbReference>